<evidence type="ECO:0000313" key="4">
    <source>
        <dbReference type="Proteomes" id="UP000092716"/>
    </source>
</evidence>
<name>A0A1B1E462_9APIC</name>
<evidence type="ECO:0000256" key="1">
    <source>
        <dbReference type="SAM" id="Coils"/>
    </source>
</evidence>
<feature type="coiled-coil region" evidence="1">
    <location>
        <begin position="35"/>
        <end position="62"/>
    </location>
</feature>
<dbReference type="GeneID" id="30910540"/>
<dbReference type="KEGG" id="pcot:PCOAH_00038090"/>
<keyword evidence="1" id="KW-0175">Coiled coil</keyword>
<feature type="region of interest" description="Disordered" evidence="2">
    <location>
        <begin position="109"/>
        <end position="165"/>
    </location>
</feature>
<reference evidence="4" key="1">
    <citation type="submission" date="2016-06" db="EMBL/GenBank/DDBJ databases">
        <title>First high quality genome sequence of Plasmodium coatneyi using continuous long reads from single molecule, real-time sequencing.</title>
        <authorList>
            <person name="Chien J.-T."/>
            <person name="Pakala S.B."/>
            <person name="Geraldo J.A."/>
            <person name="Lapp S.A."/>
            <person name="Barnwell J.W."/>
            <person name="Kissinger J.C."/>
            <person name="Galinski M.R."/>
            <person name="Humphrey J.C."/>
        </authorList>
    </citation>
    <scope>NUCLEOTIDE SEQUENCE [LARGE SCALE GENOMIC DNA]</scope>
    <source>
        <strain evidence="4">Hackeri</strain>
    </source>
</reference>
<sequence>MHPLKNDKLERLSNNELIRRIIELQNSLINISDHMELLKNRNRILDEENEKLENHIRDIVNDVKTELTQNFDKKKSPPLSYAPDIREDETPTDICNGCDNEKNVQREPCEGQTHATPDSVAPIPRDAASPRRNTPYGDTPLIEHTTNAQSGQHTNRATQNENEHKNAQTSFIKNPNQHVKMNPHKKEGQILNLPKEHTKNNIYNLLMETEKLNSIFNIASNVLNTSFFSMSKEEDGRRKGSQCVQVCPGVVDPRVLDKHTQRGDSKICKLQRNITEGISEAKNYMNFPSGNVPQEGVKLRGDVEGKENRDIIDRVEIKEEVDAKEDADIMREEVLNVEGTPIESDTKRGEDEIPIEGEHSPDDKITTPLDSNQMEENINGEKDKNDGDDQVEKNTPEEVVAIKRES</sequence>
<feature type="region of interest" description="Disordered" evidence="2">
    <location>
        <begin position="337"/>
        <end position="406"/>
    </location>
</feature>
<accession>A0A1B1E462</accession>
<keyword evidence="4" id="KW-1185">Reference proteome</keyword>
<evidence type="ECO:0000313" key="3">
    <source>
        <dbReference type="EMBL" id="ANQ09798.1"/>
    </source>
</evidence>
<feature type="compositionally biased region" description="Polar residues" evidence="2">
    <location>
        <begin position="144"/>
        <end position="160"/>
    </location>
</feature>
<dbReference type="OrthoDB" id="2163284at2759"/>
<feature type="compositionally biased region" description="Basic and acidic residues" evidence="2">
    <location>
        <begin position="379"/>
        <end position="406"/>
    </location>
</feature>
<organism evidence="3 4">
    <name type="scientific">Plasmodium coatneyi</name>
    <dbReference type="NCBI Taxonomy" id="208452"/>
    <lineage>
        <taxon>Eukaryota</taxon>
        <taxon>Sar</taxon>
        <taxon>Alveolata</taxon>
        <taxon>Apicomplexa</taxon>
        <taxon>Aconoidasida</taxon>
        <taxon>Haemosporida</taxon>
        <taxon>Plasmodiidae</taxon>
        <taxon>Plasmodium</taxon>
    </lineage>
</organism>
<dbReference type="VEuPathDB" id="PlasmoDB:PCOAH_00038090"/>
<feature type="compositionally biased region" description="Basic and acidic residues" evidence="2">
    <location>
        <begin position="344"/>
        <end position="365"/>
    </location>
</feature>
<dbReference type="RefSeq" id="XP_019916493.1">
    <property type="nucleotide sequence ID" value="XM_020060600.1"/>
</dbReference>
<dbReference type="AlphaFoldDB" id="A0A1B1E462"/>
<dbReference type="Proteomes" id="UP000092716">
    <property type="component" value="Chromosome 12"/>
</dbReference>
<protein>
    <submittedName>
        <fullName evidence="3">Uncharacterized protein</fullName>
    </submittedName>
</protein>
<evidence type="ECO:0000256" key="2">
    <source>
        <dbReference type="SAM" id="MobiDB-lite"/>
    </source>
</evidence>
<gene>
    <name evidence="3" type="ORF">PCOAH_00038090</name>
</gene>
<proteinExistence type="predicted"/>
<dbReference type="EMBL" id="CP016250">
    <property type="protein sequence ID" value="ANQ09798.1"/>
    <property type="molecule type" value="Genomic_DNA"/>
</dbReference>